<feature type="region of interest" description="Disordered" evidence="1">
    <location>
        <begin position="174"/>
        <end position="200"/>
    </location>
</feature>
<keyword evidence="3" id="KW-1185">Reference proteome</keyword>
<protein>
    <submittedName>
        <fullName evidence="4">Myosin-M heavy chain-like</fullName>
    </submittedName>
</protein>
<accession>A0A9W3AXE4</accession>
<feature type="compositionally biased region" description="Basic and acidic residues" evidence="1">
    <location>
        <begin position="174"/>
        <end position="195"/>
    </location>
</feature>
<organism evidence="3 4">
    <name type="scientific">Biomphalaria glabrata</name>
    <name type="common">Bloodfluke planorb</name>
    <name type="synonym">Freshwater snail</name>
    <dbReference type="NCBI Taxonomy" id="6526"/>
    <lineage>
        <taxon>Eukaryota</taxon>
        <taxon>Metazoa</taxon>
        <taxon>Spiralia</taxon>
        <taxon>Lophotrochozoa</taxon>
        <taxon>Mollusca</taxon>
        <taxon>Gastropoda</taxon>
        <taxon>Heterobranchia</taxon>
        <taxon>Euthyneura</taxon>
        <taxon>Panpulmonata</taxon>
        <taxon>Hygrophila</taxon>
        <taxon>Lymnaeoidea</taxon>
        <taxon>Planorbidae</taxon>
        <taxon>Biomphalaria</taxon>
    </lineage>
</organism>
<reference evidence="4" key="1">
    <citation type="submission" date="2025-08" db="UniProtKB">
        <authorList>
            <consortium name="RefSeq"/>
        </authorList>
    </citation>
    <scope>IDENTIFICATION</scope>
</reference>
<keyword evidence="2" id="KW-0732">Signal</keyword>
<dbReference type="Proteomes" id="UP001165740">
    <property type="component" value="Chromosome 7"/>
</dbReference>
<name>A0A9W3AXE4_BIOGL</name>
<dbReference type="PROSITE" id="PS51257">
    <property type="entry name" value="PROKAR_LIPOPROTEIN"/>
    <property type="match status" value="1"/>
</dbReference>
<dbReference type="AlphaFoldDB" id="A0A9W3AXE4"/>
<dbReference type="GeneID" id="106069789"/>
<evidence type="ECO:0000313" key="3">
    <source>
        <dbReference type="Proteomes" id="UP001165740"/>
    </source>
</evidence>
<feature type="signal peptide" evidence="2">
    <location>
        <begin position="1"/>
        <end position="22"/>
    </location>
</feature>
<gene>
    <name evidence="4" type="primary">LOC106069789</name>
</gene>
<evidence type="ECO:0000256" key="2">
    <source>
        <dbReference type="SAM" id="SignalP"/>
    </source>
</evidence>
<evidence type="ECO:0000313" key="4">
    <source>
        <dbReference type="RefSeq" id="XP_055891873.1"/>
    </source>
</evidence>
<sequence>MVAKSVLLLFPFILSFACWADGCQSLKALEEQWVTEELRNLKFDPSRIKQMRNNVILNKRYQELQSEMRGVLEDIMTEFMEYEEMYLELEGDEDFNNLPKAEKEYLLGPNKKKKQFINSIRKSLTNKLLQERKKLKKIQAQRRRERKLLRKIEEQELEEIRLIEERLKEVKLEEERRRERERELQRQKEEEEKKKANSRQTQMCLWKICPAAPWLVDRNR</sequence>
<proteinExistence type="predicted"/>
<dbReference type="RefSeq" id="XP_055891873.1">
    <property type="nucleotide sequence ID" value="XM_056035898.1"/>
</dbReference>
<evidence type="ECO:0000256" key="1">
    <source>
        <dbReference type="SAM" id="MobiDB-lite"/>
    </source>
</evidence>
<feature type="chain" id="PRO_5040906551" evidence="2">
    <location>
        <begin position="23"/>
        <end position="220"/>
    </location>
</feature>